<comment type="similarity">
    <text evidence="2 7">Belongs to the APH-1 family.</text>
</comment>
<comment type="subcellular location">
    <subcellularLocation>
        <location evidence="1 7">Membrane</location>
        <topology evidence="1 7">Multi-pass membrane protein</topology>
    </subcellularLocation>
</comment>
<dbReference type="Proteomes" id="UP001176940">
    <property type="component" value="Unassembled WGS sequence"/>
</dbReference>
<keyword evidence="5 7" id="KW-1133">Transmembrane helix</keyword>
<sequence>SFFWLVSVLFSSLIWFISVQVSDRNDSRLQYGLLIFGAAISVLLQEAFRYAYYRLLKKADEGLATISEDGRSPISIGQMAYVSGFSFGIISGVFSVINILADAVGPGIVGIHGDSQYYFLTSAFLTMAIVFLHTFWGIIFFAACEKRKPFHIVGTFLNPWYEASLIPIYVIITLGMGIWAFVAAGGNHHNIRKCLACAQ</sequence>
<dbReference type="InterPro" id="IPR009294">
    <property type="entry name" value="Aph-1"/>
</dbReference>
<feature type="transmembrane region" description="Helical" evidence="7">
    <location>
        <begin position="117"/>
        <end position="144"/>
    </location>
</feature>
<evidence type="ECO:0000256" key="4">
    <source>
        <dbReference type="ARBA" id="ARBA00022976"/>
    </source>
</evidence>
<protein>
    <recommendedName>
        <fullName evidence="7">Gamma-secretase subunit APH-1</fullName>
        <shortName evidence="7">APH-1</shortName>
    </recommendedName>
</protein>
<feature type="non-terminal residue" evidence="9">
    <location>
        <position position="1"/>
    </location>
</feature>
<feature type="transmembrane region" description="Helical" evidence="7">
    <location>
        <begin position="29"/>
        <end position="48"/>
    </location>
</feature>
<keyword evidence="4 7" id="KW-0914">Notch signaling pathway</keyword>
<feature type="chain" id="PRO_5047514401" description="Gamma-secretase subunit APH-1" evidence="8">
    <location>
        <begin position="20"/>
        <end position="199"/>
    </location>
</feature>
<evidence type="ECO:0000256" key="5">
    <source>
        <dbReference type="ARBA" id="ARBA00022989"/>
    </source>
</evidence>
<evidence type="ECO:0000313" key="10">
    <source>
        <dbReference type="Proteomes" id="UP001176940"/>
    </source>
</evidence>
<comment type="function">
    <text evidence="7">Potential subunit of the gamma-secretase complex, an endoprotease complex that catalyzes the intramembrane cleavage of integral proteins such as Notch receptors.</text>
</comment>
<keyword evidence="6 7" id="KW-0472">Membrane</keyword>
<keyword evidence="10" id="KW-1185">Reference proteome</keyword>
<name>A0ABN9LKU4_9NEOB</name>
<evidence type="ECO:0000256" key="8">
    <source>
        <dbReference type="SAM" id="SignalP"/>
    </source>
</evidence>
<feature type="signal peptide" evidence="8">
    <location>
        <begin position="1"/>
        <end position="19"/>
    </location>
</feature>
<keyword evidence="3 7" id="KW-0812">Transmembrane</keyword>
<evidence type="ECO:0000256" key="1">
    <source>
        <dbReference type="ARBA" id="ARBA00004141"/>
    </source>
</evidence>
<dbReference type="Pfam" id="PF06105">
    <property type="entry name" value="Aph-1"/>
    <property type="match status" value="1"/>
</dbReference>
<organism evidence="9 10">
    <name type="scientific">Ranitomeya imitator</name>
    <name type="common">mimic poison frog</name>
    <dbReference type="NCBI Taxonomy" id="111125"/>
    <lineage>
        <taxon>Eukaryota</taxon>
        <taxon>Metazoa</taxon>
        <taxon>Chordata</taxon>
        <taxon>Craniata</taxon>
        <taxon>Vertebrata</taxon>
        <taxon>Euteleostomi</taxon>
        <taxon>Amphibia</taxon>
        <taxon>Batrachia</taxon>
        <taxon>Anura</taxon>
        <taxon>Neobatrachia</taxon>
        <taxon>Hyloidea</taxon>
        <taxon>Dendrobatidae</taxon>
        <taxon>Dendrobatinae</taxon>
        <taxon>Ranitomeya</taxon>
    </lineage>
</organism>
<dbReference type="PANTHER" id="PTHR12889">
    <property type="entry name" value="GAMMA-SECRETASE SUBUNIT APH-1"/>
    <property type="match status" value="1"/>
</dbReference>
<evidence type="ECO:0000313" key="9">
    <source>
        <dbReference type="EMBL" id="CAJ0944500.1"/>
    </source>
</evidence>
<proteinExistence type="inferred from homology"/>
<feature type="transmembrane region" description="Helical" evidence="7">
    <location>
        <begin position="79"/>
        <end position="97"/>
    </location>
</feature>
<comment type="caution">
    <text evidence="7">Lacks conserved residue(s) required for the propagation of feature annotation.</text>
</comment>
<accession>A0ABN9LKU4</accession>
<reference evidence="9" key="1">
    <citation type="submission" date="2023-07" db="EMBL/GenBank/DDBJ databases">
        <authorList>
            <person name="Stuckert A."/>
        </authorList>
    </citation>
    <scope>NUCLEOTIDE SEQUENCE</scope>
</reference>
<comment type="caution">
    <text evidence="9">The sequence shown here is derived from an EMBL/GenBank/DDBJ whole genome shotgun (WGS) entry which is preliminary data.</text>
</comment>
<keyword evidence="8" id="KW-0732">Signal</keyword>
<evidence type="ECO:0000256" key="7">
    <source>
        <dbReference type="RuleBase" id="RU369072"/>
    </source>
</evidence>
<gene>
    <name evidence="9" type="ORF">RIMI_LOCUS10441167</name>
</gene>
<comment type="subunit">
    <text evidence="7">Component of the gamma-secretase complex.</text>
</comment>
<evidence type="ECO:0000256" key="3">
    <source>
        <dbReference type="ARBA" id="ARBA00022692"/>
    </source>
</evidence>
<feature type="transmembrane region" description="Helical" evidence="7">
    <location>
        <begin position="165"/>
        <end position="184"/>
    </location>
</feature>
<dbReference type="EMBL" id="CAUEEQ010022541">
    <property type="protein sequence ID" value="CAJ0944500.1"/>
    <property type="molecule type" value="Genomic_DNA"/>
</dbReference>
<evidence type="ECO:0000256" key="6">
    <source>
        <dbReference type="ARBA" id="ARBA00023136"/>
    </source>
</evidence>
<evidence type="ECO:0000256" key="2">
    <source>
        <dbReference type="ARBA" id="ARBA00005577"/>
    </source>
</evidence>